<feature type="signal peptide" evidence="1">
    <location>
        <begin position="1"/>
        <end position="40"/>
    </location>
</feature>
<dbReference type="OrthoDB" id="3256840at2"/>
<dbReference type="PANTHER" id="PTHR43649:SF12">
    <property type="entry name" value="DIACETYLCHITOBIOSE BINDING PROTEIN DASA"/>
    <property type="match status" value="1"/>
</dbReference>
<comment type="caution">
    <text evidence="2">The sequence shown here is derived from an EMBL/GenBank/DDBJ whole genome shotgun (WGS) entry which is preliminary data.</text>
</comment>
<evidence type="ECO:0000313" key="2">
    <source>
        <dbReference type="EMBL" id="TDF91542.1"/>
    </source>
</evidence>
<dbReference type="InterPro" id="IPR050490">
    <property type="entry name" value="Bact_solute-bd_prot1"/>
</dbReference>
<accession>A0A4R5K9N3</accession>
<keyword evidence="3" id="KW-1185">Reference proteome</keyword>
<dbReference type="SUPFAM" id="SSF53850">
    <property type="entry name" value="Periplasmic binding protein-like II"/>
    <property type="match status" value="1"/>
</dbReference>
<dbReference type="EMBL" id="SMRU01000029">
    <property type="protein sequence ID" value="TDF91542.1"/>
    <property type="molecule type" value="Genomic_DNA"/>
</dbReference>
<gene>
    <name evidence="2" type="ORF">E1809_20665</name>
</gene>
<dbReference type="PANTHER" id="PTHR43649">
    <property type="entry name" value="ARABINOSE-BINDING PROTEIN-RELATED"/>
    <property type="match status" value="1"/>
</dbReference>
<dbReference type="Proteomes" id="UP000295511">
    <property type="component" value="Unassembled WGS sequence"/>
</dbReference>
<proteinExistence type="predicted"/>
<reference evidence="2 3" key="1">
    <citation type="submission" date="2019-03" db="EMBL/GenBank/DDBJ databases">
        <title>Whole genome sequence of Arthrobacter sp JH1-1.</title>
        <authorList>
            <person name="Trinh H.N."/>
        </authorList>
    </citation>
    <scope>NUCLEOTIDE SEQUENCE [LARGE SCALE GENOMIC DNA]</scope>
    <source>
        <strain evidence="2 3">JH1-1</strain>
    </source>
</reference>
<evidence type="ECO:0000313" key="3">
    <source>
        <dbReference type="Proteomes" id="UP000295511"/>
    </source>
</evidence>
<name>A0A4R5K9N3_9MICC</name>
<dbReference type="InterPro" id="IPR006059">
    <property type="entry name" value="SBP"/>
</dbReference>
<sequence>MTPTHAFQGRTMRHKKVITVIGAIAAAGIALTGCSSNAPAASGTGTVTVARLSGSDDKWKAIADKFHELNPGLTVEYTIIPTDSYNQQMGTRLAAGTATDVLNVFPGSGNATAVRTLAKNGYLADLSGESWAAAQPDSTTSATSYLGKRYMFTDVATANTLGGVYNTKALQDAGLKIPTTYTEVLGFCAAAQKAGKVAYALGAQTQWVTQLVTYALAATDVYGKDPDFNQKQLNKQVTFQDSNWLDAMTKYKEMFDKGCFNKDALGTSVDNQTAMVADGRALGAIQISTMANSMKKANPALNVELAPIPATDNASDTRLAFGLGVGWGVNAKAKNADGAKKFVAFLASKDGSAMNADKSGVAPNGTIESNDSNKLEIPFVKEGKTASFPDVDWPSPQVQNLHLTGIQEMLGGKKTPAQVLTSMQDAFTAALK</sequence>
<dbReference type="Gene3D" id="3.40.190.10">
    <property type="entry name" value="Periplasmic binding protein-like II"/>
    <property type="match status" value="2"/>
</dbReference>
<dbReference type="AlphaFoldDB" id="A0A4R5K9N3"/>
<organism evidence="2 3">
    <name type="scientific">Arthrobacter terricola</name>
    <dbReference type="NCBI Taxonomy" id="2547396"/>
    <lineage>
        <taxon>Bacteria</taxon>
        <taxon>Bacillati</taxon>
        <taxon>Actinomycetota</taxon>
        <taxon>Actinomycetes</taxon>
        <taxon>Micrococcales</taxon>
        <taxon>Micrococcaceae</taxon>
        <taxon>Arthrobacter</taxon>
    </lineage>
</organism>
<evidence type="ECO:0000256" key="1">
    <source>
        <dbReference type="SAM" id="SignalP"/>
    </source>
</evidence>
<protein>
    <submittedName>
        <fullName evidence="2">Extracellular solute-binding protein</fullName>
    </submittedName>
</protein>
<keyword evidence="1" id="KW-0732">Signal</keyword>
<dbReference type="Pfam" id="PF01547">
    <property type="entry name" value="SBP_bac_1"/>
    <property type="match status" value="1"/>
</dbReference>
<feature type="chain" id="PRO_5020604863" evidence="1">
    <location>
        <begin position="41"/>
        <end position="432"/>
    </location>
</feature>